<protein>
    <submittedName>
        <fullName evidence="1">RxLR effector candidate protein</fullName>
    </submittedName>
</protein>
<name>A0A090BH44_HYAAE</name>
<organism evidence="1">
    <name type="scientific">Hyaloperonospora arabidopsidis (strain Emoy2)</name>
    <name type="common">Downy mildew agent</name>
    <name type="synonym">Peronospora arabidopsidis</name>
    <dbReference type="NCBI Taxonomy" id="559515"/>
    <lineage>
        <taxon>Eukaryota</taxon>
        <taxon>Sar</taxon>
        <taxon>Stramenopiles</taxon>
        <taxon>Oomycota</taxon>
        <taxon>Peronosporomycetes</taxon>
        <taxon>Peronosporales</taxon>
        <taxon>Peronosporaceae</taxon>
        <taxon>Hyaloperonospora</taxon>
    </lineage>
</organism>
<accession>A0A090BH44</accession>
<reference evidence="1" key="1">
    <citation type="journal article" date="2014" name="PLoS Pathog.">
        <title>Expression profiling during Arabidopsis/downy mildew interaction reveals a highly-expressed effector that attenuates responses to salicylic acid.</title>
        <authorList>
            <person name="Asai S."/>
            <person name="Rallapalli G."/>
            <person name="Piquerez S.J.M."/>
            <person name="Caillaud M.C."/>
            <person name="Furzer O.J."/>
            <person name="Ishaque N."/>
            <person name="Wirthmueller L."/>
            <person name="Fabro G."/>
            <person name="Shirasu K."/>
            <person name="Jones J.D.G."/>
        </authorList>
    </citation>
    <scope>NUCLEOTIDE SEQUENCE</scope>
    <source>
        <strain evidence="1">Emoy2</strain>
    </source>
</reference>
<dbReference type="AlphaFoldDB" id="A0A090BH44"/>
<dbReference type="EMBL" id="AB922367">
    <property type="protein sequence ID" value="BAP68943.1"/>
    <property type="molecule type" value="mRNA"/>
</dbReference>
<sequence>MRTFVFLAGCNLILNFIYGAFYLRATAATILPMCAKQVSNLCSYEQNRRLRLCRSRCDCYSLAKRMPVKRVYTPELLLKMRRDMEAGEGHREFEIERLVVTKVHTCCCS</sequence>
<proteinExistence type="evidence at transcript level"/>
<gene>
    <name evidence="1" type="primary">HaRxLL59</name>
</gene>
<evidence type="ECO:0000313" key="1">
    <source>
        <dbReference type="EMBL" id="BAP68943.1"/>
    </source>
</evidence>
<feature type="non-terminal residue" evidence="1">
    <location>
        <position position="109"/>
    </location>
</feature>